<protein>
    <submittedName>
        <fullName evidence="2">FR47-like protein</fullName>
    </submittedName>
</protein>
<keyword evidence="3" id="KW-1185">Reference proteome</keyword>
<proteinExistence type="predicted"/>
<dbReference type="InterPro" id="IPR013653">
    <property type="entry name" value="GCN5-like_dom"/>
</dbReference>
<dbReference type="InterPro" id="IPR000182">
    <property type="entry name" value="GNAT_dom"/>
</dbReference>
<dbReference type="Gene3D" id="3.40.630.30">
    <property type="match status" value="1"/>
</dbReference>
<evidence type="ECO:0000259" key="1">
    <source>
        <dbReference type="PROSITE" id="PS51186"/>
    </source>
</evidence>
<comment type="caution">
    <text evidence="2">The sequence shown here is derived from an EMBL/GenBank/DDBJ whole genome shotgun (WGS) entry which is preliminary data.</text>
</comment>
<dbReference type="EMBL" id="RBIQ01000009">
    <property type="protein sequence ID" value="RKR12230.1"/>
    <property type="molecule type" value="Genomic_DNA"/>
</dbReference>
<dbReference type="RefSeq" id="WP_121068108.1">
    <property type="nucleotide sequence ID" value="NZ_RBIQ01000009.1"/>
</dbReference>
<dbReference type="Pfam" id="PF08445">
    <property type="entry name" value="FR47"/>
    <property type="match status" value="1"/>
</dbReference>
<reference evidence="2 3" key="1">
    <citation type="submission" date="2018-10" db="EMBL/GenBank/DDBJ databases">
        <title>Genomic Encyclopedia of Archaeal and Bacterial Type Strains, Phase II (KMG-II): from individual species to whole genera.</title>
        <authorList>
            <person name="Goeker M."/>
        </authorList>
    </citation>
    <scope>NUCLEOTIDE SEQUENCE [LARGE SCALE GENOMIC DNA]</scope>
    <source>
        <strain evidence="2 3">DSM 25230</strain>
    </source>
</reference>
<dbReference type="SUPFAM" id="SSF55729">
    <property type="entry name" value="Acyl-CoA N-acyltransferases (Nat)"/>
    <property type="match status" value="1"/>
</dbReference>
<name>A0A495E5N4_9FLAO</name>
<dbReference type="AlphaFoldDB" id="A0A495E5N4"/>
<accession>A0A495E5N4</accession>
<organism evidence="2 3">
    <name type="scientific">Maribacter vaceletii</name>
    <dbReference type="NCBI Taxonomy" id="1206816"/>
    <lineage>
        <taxon>Bacteria</taxon>
        <taxon>Pseudomonadati</taxon>
        <taxon>Bacteroidota</taxon>
        <taxon>Flavobacteriia</taxon>
        <taxon>Flavobacteriales</taxon>
        <taxon>Flavobacteriaceae</taxon>
        <taxon>Maribacter</taxon>
    </lineage>
</organism>
<dbReference type="CDD" id="cd04301">
    <property type="entry name" value="NAT_SF"/>
    <property type="match status" value="1"/>
</dbReference>
<evidence type="ECO:0000313" key="2">
    <source>
        <dbReference type="EMBL" id="RKR12230.1"/>
    </source>
</evidence>
<dbReference type="PROSITE" id="PS51186">
    <property type="entry name" value="GNAT"/>
    <property type="match status" value="1"/>
</dbReference>
<evidence type="ECO:0000313" key="3">
    <source>
        <dbReference type="Proteomes" id="UP000269412"/>
    </source>
</evidence>
<dbReference type="Proteomes" id="UP000269412">
    <property type="component" value="Unassembled WGS sequence"/>
</dbReference>
<feature type="domain" description="N-acetyltransferase" evidence="1">
    <location>
        <begin position="103"/>
        <end position="229"/>
    </location>
</feature>
<gene>
    <name evidence="2" type="ORF">CLV91_2356</name>
</gene>
<dbReference type="GO" id="GO:0016747">
    <property type="term" value="F:acyltransferase activity, transferring groups other than amino-acyl groups"/>
    <property type="evidence" value="ECO:0007669"/>
    <property type="project" value="InterPro"/>
</dbReference>
<dbReference type="OrthoDB" id="9797456at2"/>
<dbReference type="InterPro" id="IPR016181">
    <property type="entry name" value="Acyl_CoA_acyltransferase"/>
</dbReference>
<sequence>MDNFEQTLKNPVWHALNEAHKKFVITLNGVRFYNPKICSFGAFEDPEKTSKALNEYAKLTNYFFLVSENTDPKFDEDFVVLERKIEGVQMVLKGALEDCNITEEIVPLTEKHVDKIYDLIWLVMPGYYKKRSFDMGSYFGIFIDNKLVAVTGQRIQTNSFIEVSGVVTHPDYTRRGLAKQLVAYTTKEILKTRKKAILHTTKGNGAIKLYEKLGYTLTREMNWWYFHKK</sequence>